<evidence type="ECO:0000313" key="2">
    <source>
        <dbReference type="Proteomes" id="UP001234178"/>
    </source>
</evidence>
<reference evidence="1 2" key="1">
    <citation type="journal article" date="2023" name="Nucleic Acids Res.">
        <title>The hologenome of Daphnia magna reveals possible DNA methylation and microbiome-mediated evolution of the host genome.</title>
        <authorList>
            <person name="Chaturvedi A."/>
            <person name="Li X."/>
            <person name="Dhandapani V."/>
            <person name="Marshall H."/>
            <person name="Kissane S."/>
            <person name="Cuenca-Cambronero M."/>
            <person name="Asole G."/>
            <person name="Calvet F."/>
            <person name="Ruiz-Romero M."/>
            <person name="Marangio P."/>
            <person name="Guigo R."/>
            <person name="Rago D."/>
            <person name="Mirbahai L."/>
            <person name="Eastwood N."/>
            <person name="Colbourne J.K."/>
            <person name="Zhou J."/>
            <person name="Mallon E."/>
            <person name="Orsini L."/>
        </authorList>
    </citation>
    <scope>NUCLEOTIDE SEQUENCE [LARGE SCALE GENOMIC DNA]</scope>
    <source>
        <strain evidence="1">LRV0_1</strain>
    </source>
</reference>
<protein>
    <submittedName>
        <fullName evidence="1">Uncharacterized protein</fullName>
    </submittedName>
</protein>
<dbReference type="Proteomes" id="UP001234178">
    <property type="component" value="Unassembled WGS sequence"/>
</dbReference>
<organism evidence="1 2">
    <name type="scientific">Daphnia magna</name>
    <dbReference type="NCBI Taxonomy" id="35525"/>
    <lineage>
        <taxon>Eukaryota</taxon>
        <taxon>Metazoa</taxon>
        <taxon>Ecdysozoa</taxon>
        <taxon>Arthropoda</taxon>
        <taxon>Crustacea</taxon>
        <taxon>Branchiopoda</taxon>
        <taxon>Diplostraca</taxon>
        <taxon>Cladocera</taxon>
        <taxon>Anomopoda</taxon>
        <taxon>Daphniidae</taxon>
        <taxon>Daphnia</taxon>
    </lineage>
</organism>
<comment type="caution">
    <text evidence="1">The sequence shown here is derived from an EMBL/GenBank/DDBJ whole genome shotgun (WGS) entry which is preliminary data.</text>
</comment>
<accession>A0ABQ9YRC1</accession>
<keyword evidence="2" id="KW-1185">Reference proteome</keyword>
<dbReference type="EMBL" id="JAOYFB010000001">
    <property type="protein sequence ID" value="KAK4003169.1"/>
    <property type="molecule type" value="Genomic_DNA"/>
</dbReference>
<sequence>MQNKHVPIAAQGKQELNWTECDAIQTIRMPKRFAYQKLDNQQIERWVARNLFDTQTIRIAARAAPHCFRVPSS</sequence>
<evidence type="ECO:0000313" key="1">
    <source>
        <dbReference type="EMBL" id="KAK4003169.1"/>
    </source>
</evidence>
<proteinExistence type="predicted"/>
<name>A0ABQ9YRC1_9CRUS</name>
<gene>
    <name evidence="1" type="ORF">OUZ56_004951</name>
</gene>